<dbReference type="Gene3D" id="1.20.5.190">
    <property type="match status" value="1"/>
</dbReference>
<comment type="similarity">
    <text evidence="2">Belongs to the CAMTA family.</text>
</comment>
<dbReference type="InterPro" id="IPR014756">
    <property type="entry name" value="Ig_E-set"/>
</dbReference>
<dbReference type="InterPro" id="IPR036770">
    <property type="entry name" value="Ankyrin_rpt-contain_sf"/>
</dbReference>
<dbReference type="PROSITE" id="PS50096">
    <property type="entry name" value="IQ"/>
    <property type="match status" value="2"/>
</dbReference>
<keyword evidence="13" id="KW-1185">Reference proteome</keyword>
<dbReference type="Gene3D" id="2.60.40.10">
    <property type="entry name" value="Immunoglobulins"/>
    <property type="match status" value="1"/>
</dbReference>
<dbReference type="SMART" id="SM01076">
    <property type="entry name" value="CG-1"/>
    <property type="match status" value="1"/>
</dbReference>
<dbReference type="PANTHER" id="PTHR23335">
    <property type="entry name" value="CALMODULIN-BINDING TRANSCRIPTION ACTIVATOR CAMTA"/>
    <property type="match status" value="1"/>
</dbReference>
<reference evidence="12 13" key="1">
    <citation type="journal article" date="2024" name="G3 (Bethesda)">
        <title>Genome assembly of Hibiscus sabdariffa L. provides insights into metabolisms of medicinal natural products.</title>
        <authorList>
            <person name="Kim T."/>
        </authorList>
    </citation>
    <scope>NUCLEOTIDE SEQUENCE [LARGE SCALE GENOMIC DNA]</scope>
    <source>
        <strain evidence="12">TK-2024</strain>
        <tissue evidence="12">Old leaves</tissue>
    </source>
</reference>
<dbReference type="Pfam" id="PF03859">
    <property type="entry name" value="CG-1"/>
    <property type="match status" value="1"/>
</dbReference>
<dbReference type="InterPro" id="IPR027417">
    <property type="entry name" value="P-loop_NTPase"/>
</dbReference>
<dbReference type="Gene3D" id="1.25.40.20">
    <property type="entry name" value="Ankyrin repeat-containing domain"/>
    <property type="match status" value="1"/>
</dbReference>
<evidence type="ECO:0000256" key="5">
    <source>
        <dbReference type="ARBA" id="ARBA00023043"/>
    </source>
</evidence>
<dbReference type="PANTHER" id="PTHR23335:SF0">
    <property type="entry name" value="CALMODULIN-BINDING TRANSCRIPTION ACTIVATOR 2-LIKE ISOFORM X1"/>
    <property type="match status" value="1"/>
</dbReference>
<evidence type="ECO:0000313" key="13">
    <source>
        <dbReference type="Proteomes" id="UP001396334"/>
    </source>
</evidence>
<dbReference type="PROSITE" id="PS50088">
    <property type="entry name" value="ANK_REPEAT"/>
    <property type="match status" value="1"/>
</dbReference>
<comment type="caution">
    <text evidence="12">The sequence shown here is derived from an EMBL/GenBank/DDBJ whole genome shotgun (WGS) entry which is preliminary data.</text>
</comment>
<evidence type="ECO:0000256" key="4">
    <source>
        <dbReference type="ARBA" id="ARBA00023016"/>
    </source>
</evidence>
<dbReference type="Pfam" id="PF00612">
    <property type="entry name" value="IQ"/>
    <property type="match status" value="1"/>
</dbReference>
<keyword evidence="4" id="KW-0346">Stress response</keyword>
<dbReference type="SUPFAM" id="SSF52540">
    <property type="entry name" value="P-loop containing nucleoside triphosphate hydrolases"/>
    <property type="match status" value="1"/>
</dbReference>
<dbReference type="CDD" id="cd00102">
    <property type="entry name" value="IPT"/>
    <property type="match status" value="1"/>
</dbReference>
<name>A0ABR2PC17_9ROSI</name>
<keyword evidence="3" id="KW-0112">Calmodulin-binding</keyword>
<dbReference type="PROSITE" id="PS51437">
    <property type="entry name" value="CG_1"/>
    <property type="match status" value="1"/>
</dbReference>
<protein>
    <recommendedName>
        <fullName evidence="11">CG-1 domain-containing protein</fullName>
    </recommendedName>
</protein>
<dbReference type="InterPro" id="IPR013783">
    <property type="entry name" value="Ig-like_fold"/>
</dbReference>
<evidence type="ECO:0000256" key="10">
    <source>
        <dbReference type="SAM" id="MobiDB-lite"/>
    </source>
</evidence>
<accession>A0ABR2PC17</accession>
<feature type="region of interest" description="Disordered" evidence="10">
    <location>
        <begin position="330"/>
        <end position="361"/>
    </location>
</feature>
<feature type="compositionally biased region" description="Polar residues" evidence="10">
    <location>
        <begin position="330"/>
        <end position="346"/>
    </location>
</feature>
<gene>
    <name evidence="12" type="ORF">V6N11_037704</name>
</gene>
<dbReference type="SUPFAM" id="SSF48403">
    <property type="entry name" value="Ankyrin repeat"/>
    <property type="match status" value="1"/>
</dbReference>
<dbReference type="SUPFAM" id="SSF81296">
    <property type="entry name" value="E set domains"/>
    <property type="match status" value="1"/>
</dbReference>
<feature type="repeat" description="ANK" evidence="9">
    <location>
        <begin position="655"/>
        <end position="687"/>
    </location>
</feature>
<dbReference type="InterPro" id="IPR005559">
    <property type="entry name" value="CG-1_dom"/>
</dbReference>
<evidence type="ECO:0000256" key="1">
    <source>
        <dbReference type="ARBA" id="ARBA00004123"/>
    </source>
</evidence>
<keyword evidence="5 9" id="KW-0040">ANK repeat</keyword>
<keyword evidence="6" id="KW-0010">Activator</keyword>
<evidence type="ECO:0000313" key="12">
    <source>
        <dbReference type="EMBL" id="KAK8985985.1"/>
    </source>
</evidence>
<feature type="domain" description="CG-1" evidence="11">
    <location>
        <begin position="15"/>
        <end position="141"/>
    </location>
</feature>
<evidence type="ECO:0000256" key="9">
    <source>
        <dbReference type="PROSITE-ProRule" id="PRU00023"/>
    </source>
</evidence>
<dbReference type="SMART" id="SM00015">
    <property type="entry name" value="IQ"/>
    <property type="match status" value="2"/>
</dbReference>
<evidence type="ECO:0000256" key="3">
    <source>
        <dbReference type="ARBA" id="ARBA00022860"/>
    </source>
</evidence>
<proteinExistence type="inferred from homology"/>
<dbReference type="Pfam" id="PF12796">
    <property type="entry name" value="Ank_2"/>
    <property type="match status" value="1"/>
</dbReference>
<dbReference type="InterPro" id="IPR000048">
    <property type="entry name" value="IQ_motif_EF-hand-BS"/>
</dbReference>
<evidence type="ECO:0000256" key="8">
    <source>
        <dbReference type="ARBA" id="ARBA00023242"/>
    </source>
</evidence>
<comment type="subcellular location">
    <subcellularLocation>
        <location evidence="1">Nucleus</location>
    </subcellularLocation>
</comment>
<dbReference type="Proteomes" id="UP001396334">
    <property type="component" value="Unassembled WGS sequence"/>
</dbReference>
<evidence type="ECO:0000256" key="6">
    <source>
        <dbReference type="ARBA" id="ARBA00023159"/>
    </source>
</evidence>
<evidence type="ECO:0000259" key="11">
    <source>
        <dbReference type="PROSITE" id="PS51437"/>
    </source>
</evidence>
<organism evidence="12 13">
    <name type="scientific">Hibiscus sabdariffa</name>
    <name type="common">roselle</name>
    <dbReference type="NCBI Taxonomy" id="183260"/>
    <lineage>
        <taxon>Eukaryota</taxon>
        <taxon>Viridiplantae</taxon>
        <taxon>Streptophyta</taxon>
        <taxon>Embryophyta</taxon>
        <taxon>Tracheophyta</taxon>
        <taxon>Spermatophyta</taxon>
        <taxon>Magnoliopsida</taxon>
        <taxon>eudicotyledons</taxon>
        <taxon>Gunneridae</taxon>
        <taxon>Pentapetalae</taxon>
        <taxon>rosids</taxon>
        <taxon>malvids</taxon>
        <taxon>Malvales</taxon>
        <taxon>Malvaceae</taxon>
        <taxon>Malvoideae</taxon>
        <taxon>Hibiscus</taxon>
    </lineage>
</organism>
<dbReference type="EMBL" id="JBBPBN010000066">
    <property type="protein sequence ID" value="KAK8985985.1"/>
    <property type="molecule type" value="Genomic_DNA"/>
</dbReference>
<evidence type="ECO:0000256" key="7">
    <source>
        <dbReference type="ARBA" id="ARBA00023163"/>
    </source>
</evidence>
<sequence>MAQGGRYLPNQQLDHQQILQEALHRWLRPVEVCEILRNYSKFRLSDKPPSKPPAGSLYLFNRKTIRYFRKDGHDWRKKKDGKTVREAHEKLKIGSVDVLHCYYAHGQFNENFQRRCYWMLDGEFEHIVFVHYREVKEGYSSGISHLLPDPGSQSESLQTGSAPSPALVNLPAATIVISPASTSRVDWNGKSLSSEFEDVDSRDYPTADSPDRPIYGSISCTASVEPEVAGFPESKFNHSTVSGSCFWPGINHLATDTISSMPDKKLYVEQPATADLITHREVQVRLHDISDAGTCGDKLINDVGVHAVGEYPEKLNQELQRNDFNLIGLQSQNHSGPQKVVSSTKQNENEPKDIGGHNDERGELKKLDSFGRWLDKEIGGDCDDSLMASDSANYWNTINTETGDKEVSSLSHHMQLDIDSLGPSLSQEQLFSIVDFSPDWAYSGVGTKVLLVGISLRNKELSGAAKWGCMFGEIEVSAEILSNNVIRCQVPSHAPGRVLFYITCSNRLACSEIREFEYREKPPGFEFITAVKITAQEEMHLQVRLAKLLHIGHGRKWLDCSVEECDKCRLKNNICPMGIASENDSIQSKEGLILKLLKQKLCEWLINKAHEDGKGPHVLDDKGQGVVHLAASLGYEWAMDPIVAAGISPNFRDAQGRTALHWASYFGREETVIALVKLGASPGAVDDPTPNFPGGRTAADLASSRGHKGIAGYLAEADLITHLSSLTVNQNVVDNDVAAMAAQEAVEAASQVAPSNWALDENCTLKGSLAAVRKSAHAAALIQAAFQARSCHFSQSTKGNDDMSEVSLELGILGSWNGHQKMRHFGDYLHTAASKIQHKYRGWKGRNEFLKIRNRIVKIQAHVRGHQVRKQYKKILWSVGIVEKIILRWRRKGAGLRGFRVQTAIENAVSDIDTGDEFEFLKVGQQQKVDGIEKALARVKSMARDQEAREQYMRLTTKFGESKVSSDTGCNDTSNAKSPPESPCFQFASIAAFYLDALSSESAALDTSFVFRPVIVAFRKLSLSYTSTLKISSHLAKVRGAHRVRLMVK</sequence>
<feature type="compositionally biased region" description="Basic and acidic residues" evidence="10">
    <location>
        <begin position="347"/>
        <end position="361"/>
    </location>
</feature>
<dbReference type="PROSITE" id="PS50297">
    <property type="entry name" value="ANK_REP_REGION"/>
    <property type="match status" value="1"/>
</dbReference>
<keyword evidence="7" id="KW-0804">Transcription</keyword>
<keyword evidence="8" id="KW-0539">Nucleus</keyword>
<evidence type="ECO:0000256" key="2">
    <source>
        <dbReference type="ARBA" id="ARBA00008267"/>
    </source>
</evidence>
<dbReference type="InterPro" id="IPR002110">
    <property type="entry name" value="Ankyrin_rpt"/>
</dbReference>
<dbReference type="SMART" id="SM00248">
    <property type="entry name" value="ANK"/>
    <property type="match status" value="2"/>
</dbReference>